<evidence type="ECO:0000313" key="2">
    <source>
        <dbReference type="Proteomes" id="UP000661077"/>
    </source>
</evidence>
<evidence type="ECO:0000313" key="1">
    <source>
        <dbReference type="EMBL" id="MBM0104700.1"/>
    </source>
</evidence>
<reference evidence="1 2" key="1">
    <citation type="journal article" date="2021" name="Int. J. Syst. Evol. Microbiol.">
        <title>Steroidobacter gossypii sp. nov., isolated from soil of cotton cropping field.</title>
        <authorList>
            <person name="Huang R."/>
            <person name="Yang S."/>
            <person name="Zhen C."/>
            <person name="Liu W."/>
        </authorList>
    </citation>
    <scope>NUCLEOTIDE SEQUENCE [LARGE SCALE GENOMIC DNA]</scope>
    <source>
        <strain evidence="1 2">S1-65</strain>
    </source>
</reference>
<protein>
    <submittedName>
        <fullName evidence="1">DUF488 domain-containing protein</fullName>
    </submittedName>
</protein>
<accession>A0ABS1WUQ8</accession>
<keyword evidence="2" id="KW-1185">Reference proteome</keyword>
<dbReference type="RefSeq" id="WP_203166694.1">
    <property type="nucleotide sequence ID" value="NZ_JAEVLS010000002.1"/>
</dbReference>
<comment type="caution">
    <text evidence="1">The sequence shown here is derived from an EMBL/GenBank/DDBJ whole genome shotgun (WGS) entry which is preliminary data.</text>
</comment>
<sequence>MSLKVWTVGHSTRSWQEFVRLLWSYELQAVADVRKLPGSRRLPQFDHQALREQLPANGFAYRWFPALGGRRRAHKDSANTGWRNVSFRGYADHLQSEEFETGLAELLELASQERTALMCAEAVWWRCHRRLIADVLELRGVEVIHIMDETHAKRHEIAPPARVVNGELTYPGDGGDGSA</sequence>
<dbReference type="PANTHER" id="PTHR39337">
    <property type="entry name" value="BLR5642 PROTEIN"/>
    <property type="match status" value="1"/>
</dbReference>
<dbReference type="EMBL" id="JAEVLS010000002">
    <property type="protein sequence ID" value="MBM0104700.1"/>
    <property type="molecule type" value="Genomic_DNA"/>
</dbReference>
<name>A0ABS1WUQ8_9GAMM</name>
<dbReference type="PANTHER" id="PTHR39337:SF1">
    <property type="entry name" value="BLR5642 PROTEIN"/>
    <property type="match status" value="1"/>
</dbReference>
<dbReference type="InterPro" id="IPR014519">
    <property type="entry name" value="UCP024492"/>
</dbReference>
<proteinExistence type="predicted"/>
<organism evidence="1 2">
    <name type="scientific">Steroidobacter gossypii</name>
    <dbReference type="NCBI Taxonomy" id="2805490"/>
    <lineage>
        <taxon>Bacteria</taxon>
        <taxon>Pseudomonadati</taxon>
        <taxon>Pseudomonadota</taxon>
        <taxon>Gammaproteobacteria</taxon>
        <taxon>Steroidobacterales</taxon>
        <taxon>Steroidobacteraceae</taxon>
        <taxon>Steroidobacter</taxon>
    </lineage>
</organism>
<dbReference type="InterPro" id="IPR007438">
    <property type="entry name" value="DUF488"/>
</dbReference>
<gene>
    <name evidence="1" type="ORF">JM946_08075</name>
</gene>
<dbReference type="Proteomes" id="UP000661077">
    <property type="component" value="Unassembled WGS sequence"/>
</dbReference>
<dbReference type="PIRSF" id="PIRSF024492">
    <property type="entry name" value="UCP024492"/>
    <property type="match status" value="1"/>
</dbReference>
<dbReference type="Pfam" id="PF04343">
    <property type="entry name" value="DUF488"/>
    <property type="match status" value="1"/>
</dbReference>